<comment type="caution">
    <text evidence="2">The sequence shown here is derived from an EMBL/GenBank/DDBJ whole genome shotgun (WGS) entry which is preliminary data.</text>
</comment>
<evidence type="ECO:0000259" key="1">
    <source>
        <dbReference type="Pfam" id="PF12680"/>
    </source>
</evidence>
<feature type="domain" description="SnoaL-like" evidence="1">
    <location>
        <begin position="18"/>
        <end position="110"/>
    </location>
</feature>
<dbReference type="RefSeq" id="WP_140678583.1">
    <property type="nucleotide sequence ID" value="NZ_RCZA01000004.1"/>
</dbReference>
<dbReference type="Pfam" id="PF12680">
    <property type="entry name" value="SnoaL_2"/>
    <property type="match status" value="1"/>
</dbReference>
<dbReference type="AlphaFoldDB" id="A0A502ICX7"/>
<dbReference type="EMBL" id="RCZA01000004">
    <property type="protein sequence ID" value="TPG84761.1"/>
    <property type="molecule type" value="Genomic_DNA"/>
</dbReference>
<dbReference type="Proteomes" id="UP000320914">
    <property type="component" value="Unassembled WGS sequence"/>
</dbReference>
<dbReference type="InterPro" id="IPR032710">
    <property type="entry name" value="NTF2-like_dom_sf"/>
</dbReference>
<dbReference type="Gene3D" id="3.10.450.50">
    <property type="match status" value="1"/>
</dbReference>
<dbReference type="SUPFAM" id="SSF54427">
    <property type="entry name" value="NTF2-like"/>
    <property type="match status" value="1"/>
</dbReference>
<organism evidence="2 3">
    <name type="scientific">Pseudomonas mandelii</name>
    <dbReference type="NCBI Taxonomy" id="75612"/>
    <lineage>
        <taxon>Bacteria</taxon>
        <taxon>Pseudomonadati</taxon>
        <taxon>Pseudomonadota</taxon>
        <taxon>Gammaproteobacteria</taxon>
        <taxon>Pseudomonadales</taxon>
        <taxon>Pseudomonadaceae</taxon>
        <taxon>Pseudomonas</taxon>
    </lineage>
</organism>
<accession>A0A502ICX7</accession>
<sequence length="176" mass="19075">MIDVAKLYFIKGDAGDLTILDLFSDDVQLYFPKFGTRIGKNEIVAFIQGLMGDLGGLKHEVEHYNYIALGNTVVVEGAESGVMKNGSQWPVEGRSEGRFCNVFEFQKKRLTMAADPARVIGAQWLNRAVSAYFNYLAVPGNLKLLSGFRKPYADTGVRISGNAASEIGCNGLASGG</sequence>
<name>A0A502ICX7_9PSED</name>
<protein>
    <submittedName>
        <fullName evidence="2">Nuclear transport factor 2 family protein</fullName>
    </submittedName>
</protein>
<evidence type="ECO:0000313" key="2">
    <source>
        <dbReference type="EMBL" id="TPG84761.1"/>
    </source>
</evidence>
<dbReference type="InterPro" id="IPR037401">
    <property type="entry name" value="SnoaL-like"/>
</dbReference>
<reference evidence="2 3" key="1">
    <citation type="journal article" date="2019" name="Environ. Microbiol.">
        <title>Species interactions and distinct microbial communities in high Arctic permafrost affected cryosols are associated with the CH4 and CO2 gas fluxes.</title>
        <authorList>
            <person name="Altshuler I."/>
            <person name="Hamel J."/>
            <person name="Turney S."/>
            <person name="Magnuson E."/>
            <person name="Levesque R."/>
            <person name="Greer C."/>
            <person name="Whyte L.G."/>
        </authorList>
    </citation>
    <scope>NUCLEOTIDE SEQUENCE [LARGE SCALE GENOMIC DNA]</scope>
    <source>
        <strain evidence="2 3">OWC5</strain>
    </source>
</reference>
<proteinExistence type="predicted"/>
<evidence type="ECO:0000313" key="3">
    <source>
        <dbReference type="Proteomes" id="UP000320914"/>
    </source>
</evidence>
<gene>
    <name evidence="2" type="ORF">EAH74_12100</name>
</gene>